<evidence type="ECO:0000256" key="4">
    <source>
        <dbReference type="SAM" id="MobiDB-lite"/>
    </source>
</evidence>
<dbReference type="PANTHER" id="PTHR23523:SF2">
    <property type="entry name" value="2-NITROIMIDAZOLE TRANSPORTER"/>
    <property type="match status" value="1"/>
</dbReference>
<feature type="transmembrane region" description="Helical" evidence="5">
    <location>
        <begin position="366"/>
        <end position="388"/>
    </location>
</feature>
<feature type="transmembrane region" description="Helical" evidence="5">
    <location>
        <begin position="169"/>
        <end position="188"/>
    </location>
</feature>
<feature type="transmembrane region" description="Helical" evidence="5">
    <location>
        <begin position="77"/>
        <end position="99"/>
    </location>
</feature>
<name>A0A964T4M7_9HYPH</name>
<dbReference type="Proteomes" id="UP000773614">
    <property type="component" value="Unassembled WGS sequence"/>
</dbReference>
<dbReference type="GO" id="GO:0022857">
    <property type="term" value="F:transmembrane transporter activity"/>
    <property type="evidence" value="ECO:0007669"/>
    <property type="project" value="InterPro"/>
</dbReference>
<dbReference type="CDD" id="cd17339">
    <property type="entry name" value="MFS_NIMT_CynX_like"/>
    <property type="match status" value="1"/>
</dbReference>
<evidence type="ECO:0000256" key="5">
    <source>
        <dbReference type="SAM" id="Phobius"/>
    </source>
</evidence>
<proteinExistence type="predicted"/>
<keyword evidence="7" id="KW-1185">Reference proteome</keyword>
<reference evidence="6" key="1">
    <citation type="submission" date="2019-03" db="EMBL/GenBank/DDBJ databases">
        <title>Afifella sp. nov., isolated from activated sludge.</title>
        <authorList>
            <person name="Li Q."/>
            <person name="Liu Y."/>
        </authorList>
    </citation>
    <scope>NUCLEOTIDE SEQUENCE</scope>
    <source>
        <strain evidence="6">L72</strain>
    </source>
</reference>
<feature type="transmembrane region" description="Helical" evidence="5">
    <location>
        <begin position="111"/>
        <end position="130"/>
    </location>
</feature>
<comment type="caution">
    <text evidence="6">The sequence shown here is derived from an EMBL/GenBank/DDBJ whole genome shotgun (WGS) entry which is preliminary data.</text>
</comment>
<feature type="transmembrane region" description="Helical" evidence="5">
    <location>
        <begin position="306"/>
        <end position="325"/>
    </location>
</feature>
<gene>
    <name evidence="6" type="ORF">E4O86_08775</name>
</gene>
<feature type="transmembrane region" description="Helical" evidence="5">
    <location>
        <begin position="200"/>
        <end position="220"/>
    </location>
</feature>
<dbReference type="InterPro" id="IPR036259">
    <property type="entry name" value="MFS_trans_sf"/>
</dbReference>
<evidence type="ECO:0000256" key="3">
    <source>
        <dbReference type="ARBA" id="ARBA00023136"/>
    </source>
</evidence>
<dbReference type="InterPro" id="IPR052524">
    <property type="entry name" value="MFS_Cyanate_Porter"/>
</dbReference>
<evidence type="ECO:0000256" key="1">
    <source>
        <dbReference type="ARBA" id="ARBA00022692"/>
    </source>
</evidence>
<feature type="transmembrane region" description="Helical" evidence="5">
    <location>
        <begin position="40"/>
        <end position="57"/>
    </location>
</feature>
<evidence type="ECO:0000313" key="7">
    <source>
        <dbReference type="Proteomes" id="UP000773614"/>
    </source>
</evidence>
<feature type="transmembrane region" description="Helical" evidence="5">
    <location>
        <begin position="136"/>
        <end position="157"/>
    </location>
</feature>
<organism evidence="6 7">
    <name type="scientific">Propylenella binzhouense</name>
    <dbReference type="NCBI Taxonomy" id="2555902"/>
    <lineage>
        <taxon>Bacteria</taxon>
        <taxon>Pseudomonadati</taxon>
        <taxon>Pseudomonadota</taxon>
        <taxon>Alphaproteobacteria</taxon>
        <taxon>Hyphomicrobiales</taxon>
        <taxon>Propylenellaceae</taxon>
        <taxon>Propylenella</taxon>
    </lineage>
</organism>
<accession>A0A964T4M7</accession>
<keyword evidence="2 5" id="KW-1133">Transmembrane helix</keyword>
<dbReference type="Gene3D" id="1.20.1250.20">
    <property type="entry name" value="MFS general substrate transporter like domains"/>
    <property type="match status" value="2"/>
</dbReference>
<feature type="region of interest" description="Disordered" evidence="4">
    <location>
        <begin position="1"/>
        <end position="37"/>
    </location>
</feature>
<dbReference type="AlphaFoldDB" id="A0A964T4M7"/>
<dbReference type="SUPFAM" id="SSF103473">
    <property type="entry name" value="MFS general substrate transporter"/>
    <property type="match status" value="1"/>
</dbReference>
<feature type="transmembrane region" description="Helical" evidence="5">
    <location>
        <begin position="331"/>
        <end position="354"/>
    </location>
</feature>
<dbReference type="InterPro" id="IPR011701">
    <property type="entry name" value="MFS"/>
</dbReference>
<sequence>MATAKARGPPSPDSPMPPTSKAGPEPRRPPSSDPQETNRPARLILFAAALLVAALNLRPALTTLGPVLPEIIRDTGISAAGASVLTTIPVLCLGVFGLAAPRIAGRTGTEAAIVAALALIAAGSLVRLLAAYPALIVGTIACGAALGVMGVLLPALVRRDFPRWTGPMMAAYTMALCAGASIGAGAAVPLAEGMGGWHRALAFWAVPAGATALVWAAILLRSRNRPASARRPAGLLWRSALAWHVTLFMGLQSALSYVVFGWLAPILRARGFDAVDAGLIVSGSILVQVAGALVSPLVATRLKRQGPVAVAVSAATLLGLLGCVYGETSAVVPAAILLGLGQGGSMALALTLIVLRSRDAATAAELSGMAQSVGYTIAAGGPLAVGLIHDWFGGWSAIGPFLAAIAVLAAMSGWAAGRDDHVPALGAPASA</sequence>
<feature type="transmembrane region" description="Helical" evidence="5">
    <location>
        <begin position="241"/>
        <end position="265"/>
    </location>
</feature>
<keyword evidence="3 5" id="KW-0472">Membrane</keyword>
<keyword evidence="1 5" id="KW-0812">Transmembrane</keyword>
<feature type="compositionally biased region" description="Pro residues" evidence="4">
    <location>
        <begin position="9"/>
        <end position="18"/>
    </location>
</feature>
<dbReference type="PANTHER" id="PTHR23523">
    <property type="match status" value="1"/>
</dbReference>
<dbReference type="Pfam" id="PF07690">
    <property type="entry name" value="MFS_1"/>
    <property type="match status" value="1"/>
</dbReference>
<feature type="transmembrane region" description="Helical" evidence="5">
    <location>
        <begin position="277"/>
        <end position="299"/>
    </location>
</feature>
<evidence type="ECO:0000313" key="6">
    <source>
        <dbReference type="EMBL" id="MYZ47804.1"/>
    </source>
</evidence>
<dbReference type="EMBL" id="SPKJ01000021">
    <property type="protein sequence ID" value="MYZ47804.1"/>
    <property type="molecule type" value="Genomic_DNA"/>
</dbReference>
<feature type="transmembrane region" description="Helical" evidence="5">
    <location>
        <begin position="394"/>
        <end position="416"/>
    </location>
</feature>
<protein>
    <submittedName>
        <fullName evidence="6">MFS transporter</fullName>
    </submittedName>
</protein>
<evidence type="ECO:0000256" key="2">
    <source>
        <dbReference type="ARBA" id="ARBA00022989"/>
    </source>
</evidence>